<accession>A0A1M4SNH5</accession>
<gene>
    <name evidence="7" type="primary">lgt</name>
    <name evidence="8" type="ORF">SAMN05444008_101182</name>
</gene>
<evidence type="ECO:0000256" key="1">
    <source>
        <dbReference type="ARBA" id="ARBA00007150"/>
    </source>
</evidence>
<keyword evidence="5 7" id="KW-1133">Transmembrane helix</keyword>
<evidence type="ECO:0000313" key="8">
    <source>
        <dbReference type="EMBL" id="SHE33712.1"/>
    </source>
</evidence>
<keyword evidence="9" id="KW-1185">Reference proteome</keyword>
<sequence>MLTLYINWNIDPEIFRLGGFALRYYSLLFALAFLLGYWLMKKMFVRESMPEELLQPLLIYIVVATVIGARLGQTLFYEFDYYKNHPLEIVLPFRVINGSFEWTGYQGLASHGGAIGILAALALFARRYKIPFLWIADRLVIAVALGGFFIRLANLFNSEIIGKPTSAPWAFIFERIDPFPRHPAQLYEALAYLLIFAFLFISYRKSRGQRRGYLLGLFLIFIFLTRFAIEFTKEAQEAFEKAWLLNMGQILSIPFVLLGFYLVFQAAPAEKSQIH</sequence>
<proteinExistence type="inferred from homology"/>
<evidence type="ECO:0000256" key="6">
    <source>
        <dbReference type="ARBA" id="ARBA00023136"/>
    </source>
</evidence>
<feature type="transmembrane region" description="Helical" evidence="7">
    <location>
        <begin position="52"/>
        <end position="72"/>
    </location>
</feature>
<keyword evidence="6 7" id="KW-0472">Membrane</keyword>
<name>A0A1M4SNH5_9BACT</name>
<dbReference type="HAMAP" id="MF_01147">
    <property type="entry name" value="Lgt"/>
    <property type="match status" value="1"/>
</dbReference>
<comment type="function">
    <text evidence="7">Catalyzes the transfer of the diacylglyceryl group from phosphatidylglycerol to the sulfhydryl group of the N-terminal cysteine of a prolipoprotein, the first step in the formation of mature lipoproteins.</text>
</comment>
<dbReference type="InterPro" id="IPR001640">
    <property type="entry name" value="Lgt"/>
</dbReference>
<evidence type="ECO:0000256" key="7">
    <source>
        <dbReference type="HAMAP-Rule" id="MF_01147"/>
    </source>
</evidence>
<dbReference type="EMBL" id="FQUO01000001">
    <property type="protein sequence ID" value="SHE33712.1"/>
    <property type="molecule type" value="Genomic_DNA"/>
</dbReference>
<evidence type="ECO:0000313" key="9">
    <source>
        <dbReference type="Proteomes" id="UP000184368"/>
    </source>
</evidence>
<feature type="binding site" evidence="7">
    <location>
        <position position="151"/>
    </location>
    <ligand>
        <name>a 1,2-diacyl-sn-glycero-3-phospho-(1'-sn-glycerol)</name>
        <dbReference type="ChEBI" id="CHEBI:64716"/>
    </ligand>
</feature>
<feature type="transmembrane region" description="Helical" evidence="7">
    <location>
        <begin position="132"/>
        <end position="150"/>
    </location>
</feature>
<organism evidence="8 9">
    <name type="scientific">Cnuella takakiae</name>
    <dbReference type="NCBI Taxonomy" id="1302690"/>
    <lineage>
        <taxon>Bacteria</taxon>
        <taxon>Pseudomonadati</taxon>
        <taxon>Bacteroidota</taxon>
        <taxon>Chitinophagia</taxon>
        <taxon>Chitinophagales</taxon>
        <taxon>Chitinophagaceae</taxon>
        <taxon>Cnuella</taxon>
    </lineage>
</organism>
<dbReference type="GO" id="GO:0008961">
    <property type="term" value="F:phosphatidylglycerol-prolipoprotein diacylglyceryl transferase activity"/>
    <property type="evidence" value="ECO:0007669"/>
    <property type="project" value="UniProtKB-UniRule"/>
</dbReference>
<dbReference type="Proteomes" id="UP000184368">
    <property type="component" value="Unassembled WGS sequence"/>
</dbReference>
<feature type="transmembrane region" description="Helical" evidence="7">
    <location>
        <begin position="243"/>
        <end position="264"/>
    </location>
</feature>
<keyword evidence="3 7" id="KW-0808">Transferase</keyword>
<dbReference type="GO" id="GO:0042158">
    <property type="term" value="P:lipoprotein biosynthetic process"/>
    <property type="evidence" value="ECO:0007669"/>
    <property type="project" value="UniProtKB-UniRule"/>
</dbReference>
<comment type="similarity">
    <text evidence="1 7">Belongs to the Lgt family.</text>
</comment>
<protein>
    <recommendedName>
        <fullName evidence="7">Phosphatidylglycerol--prolipoprotein diacylglyceryl transferase</fullName>
        <ecNumber evidence="7">2.5.1.145</ecNumber>
    </recommendedName>
</protein>
<dbReference type="GO" id="GO:0005886">
    <property type="term" value="C:plasma membrane"/>
    <property type="evidence" value="ECO:0007669"/>
    <property type="project" value="UniProtKB-SubCell"/>
</dbReference>
<keyword evidence="4 7" id="KW-0812">Transmembrane</keyword>
<comment type="pathway">
    <text evidence="7">Protein modification; lipoprotein biosynthesis (diacylglyceryl transfer).</text>
</comment>
<feature type="transmembrane region" description="Helical" evidence="7">
    <location>
        <begin position="213"/>
        <end position="231"/>
    </location>
</feature>
<dbReference type="EC" id="2.5.1.145" evidence="7"/>
<evidence type="ECO:0000256" key="4">
    <source>
        <dbReference type="ARBA" id="ARBA00022692"/>
    </source>
</evidence>
<dbReference type="PANTHER" id="PTHR30589">
    <property type="entry name" value="PROLIPOPROTEIN DIACYLGLYCERYL TRANSFERASE"/>
    <property type="match status" value="1"/>
</dbReference>
<dbReference type="RefSeq" id="WP_173702672.1">
    <property type="nucleotide sequence ID" value="NZ_FQUO01000001.1"/>
</dbReference>
<feature type="transmembrane region" description="Helical" evidence="7">
    <location>
        <begin position="20"/>
        <end position="40"/>
    </location>
</feature>
<dbReference type="PANTHER" id="PTHR30589:SF0">
    <property type="entry name" value="PHOSPHATIDYLGLYCEROL--PROLIPOPROTEIN DIACYLGLYCERYL TRANSFERASE"/>
    <property type="match status" value="1"/>
</dbReference>
<dbReference type="UniPathway" id="UPA00664"/>
<keyword evidence="8" id="KW-0449">Lipoprotein</keyword>
<comment type="catalytic activity">
    <reaction evidence="7">
        <text>L-cysteinyl-[prolipoprotein] + a 1,2-diacyl-sn-glycero-3-phospho-(1'-sn-glycerol) = an S-1,2-diacyl-sn-glyceryl-L-cysteinyl-[prolipoprotein] + sn-glycerol 1-phosphate + H(+)</text>
        <dbReference type="Rhea" id="RHEA:56712"/>
        <dbReference type="Rhea" id="RHEA-COMP:14679"/>
        <dbReference type="Rhea" id="RHEA-COMP:14680"/>
        <dbReference type="ChEBI" id="CHEBI:15378"/>
        <dbReference type="ChEBI" id="CHEBI:29950"/>
        <dbReference type="ChEBI" id="CHEBI:57685"/>
        <dbReference type="ChEBI" id="CHEBI:64716"/>
        <dbReference type="ChEBI" id="CHEBI:140658"/>
        <dbReference type="EC" id="2.5.1.145"/>
    </reaction>
</comment>
<feature type="transmembrane region" description="Helical" evidence="7">
    <location>
        <begin position="184"/>
        <end position="201"/>
    </location>
</feature>
<dbReference type="AlphaFoldDB" id="A0A1M4SNH5"/>
<evidence type="ECO:0000256" key="5">
    <source>
        <dbReference type="ARBA" id="ARBA00022989"/>
    </source>
</evidence>
<dbReference type="Pfam" id="PF01790">
    <property type="entry name" value="LGT"/>
    <property type="match status" value="1"/>
</dbReference>
<keyword evidence="2 7" id="KW-1003">Cell membrane</keyword>
<evidence type="ECO:0000256" key="2">
    <source>
        <dbReference type="ARBA" id="ARBA00022475"/>
    </source>
</evidence>
<dbReference type="STRING" id="1302690.BUE76_23790"/>
<dbReference type="NCBIfam" id="TIGR00544">
    <property type="entry name" value="lgt"/>
    <property type="match status" value="1"/>
</dbReference>
<comment type="subcellular location">
    <subcellularLocation>
        <location evidence="7">Cell membrane</location>
        <topology evidence="7">Multi-pass membrane protein</topology>
    </subcellularLocation>
</comment>
<evidence type="ECO:0000256" key="3">
    <source>
        <dbReference type="ARBA" id="ARBA00022679"/>
    </source>
</evidence>
<reference evidence="8 9" key="1">
    <citation type="submission" date="2016-11" db="EMBL/GenBank/DDBJ databases">
        <authorList>
            <person name="Jaros S."/>
            <person name="Januszkiewicz K."/>
            <person name="Wedrychowicz H."/>
        </authorList>
    </citation>
    <scope>NUCLEOTIDE SEQUENCE [LARGE SCALE GENOMIC DNA]</scope>
    <source>
        <strain evidence="8 9">DSM 26897</strain>
    </source>
</reference>
<feature type="transmembrane region" description="Helical" evidence="7">
    <location>
        <begin position="108"/>
        <end position="125"/>
    </location>
</feature>